<dbReference type="eggNOG" id="ENOG502TCPB">
    <property type="taxonomic scope" value="Eukaryota"/>
</dbReference>
<reference evidence="2 3" key="1">
    <citation type="submission" date="2013-02" db="EMBL/GenBank/DDBJ databases">
        <title>Genome sequence of Candida maltosa Xu316, a potential industrial strain for xylitol and ethanol production.</title>
        <authorList>
            <person name="Yu J."/>
            <person name="Wang Q."/>
            <person name="Geng X."/>
            <person name="Bao W."/>
            <person name="He P."/>
            <person name="Cai J."/>
        </authorList>
    </citation>
    <scope>NUCLEOTIDE SEQUENCE [LARGE SCALE GENOMIC DNA]</scope>
    <source>
        <strain evidence="3">Xu316</strain>
    </source>
</reference>
<dbReference type="InterPro" id="IPR005198">
    <property type="entry name" value="Glyco_hydro_76"/>
</dbReference>
<dbReference type="PANTHER" id="PTHR47791">
    <property type="entry name" value="MEIOTICALLY UP-REGULATED GENE 191 PROTEIN"/>
    <property type="match status" value="1"/>
</dbReference>
<sequence>MQVIHFLLITLSLMSHSFGIPVKRNWDANAAFTSALNATWSVFWNTQYDSFNQNDPACPNSFFNYASVWDVAVAGKATTNSGDIGKTTQIINTLYKYQNSDGWFTSTPGGNEMYVDDNAQVLWVFLDAYDLTKNQQYLTTAINLMDLIQTQWSEIGGVIWQVGADYVASISTTEAALSAVKLYQYNNDQTLLTFANSCLTWMDEHLTDTDGFYFDGINQKDWAVNCGKLTYTVGVAMSTYAYLYKYTGDLHYVLDAVRKAYGTLTSNVFLRSNGFWNNDLRYVHLLFAGFADLITMCGQSGYIPQVADQALFIYDYDSIGGGNYLDFTSNSETYDRYVADTSDRSIVFQDSNNTYCNGVIGGQLERSLIDNASAAQIFYEISRFYG</sequence>
<feature type="chain" id="PRO_5004035572" description="Glycoside hydrolase family 76 protein" evidence="1">
    <location>
        <begin position="20"/>
        <end position="386"/>
    </location>
</feature>
<feature type="signal peptide" evidence="1">
    <location>
        <begin position="1"/>
        <end position="19"/>
    </location>
</feature>
<dbReference type="AlphaFoldDB" id="M3K3L5"/>
<comment type="caution">
    <text evidence="2">The sequence shown here is derived from an EMBL/GenBank/DDBJ whole genome shotgun (WGS) entry which is preliminary data.</text>
</comment>
<dbReference type="HOGENOM" id="CLU_034119_0_0_1"/>
<keyword evidence="3" id="KW-1185">Reference proteome</keyword>
<dbReference type="OrthoDB" id="9984024at2759"/>
<proteinExistence type="predicted"/>
<dbReference type="EMBL" id="AOGT01000707">
    <property type="protein sequence ID" value="EMG49339.1"/>
    <property type="molecule type" value="Genomic_DNA"/>
</dbReference>
<protein>
    <recommendedName>
        <fullName evidence="4">Glycoside hydrolase family 76 protein</fullName>
    </recommendedName>
</protein>
<evidence type="ECO:0000256" key="1">
    <source>
        <dbReference type="SAM" id="SignalP"/>
    </source>
</evidence>
<dbReference type="Gene3D" id="1.50.10.20">
    <property type="match status" value="1"/>
</dbReference>
<evidence type="ECO:0008006" key="4">
    <source>
        <dbReference type="Google" id="ProtNLM"/>
    </source>
</evidence>
<accession>M3K3L5</accession>
<dbReference type="InterPro" id="IPR053169">
    <property type="entry name" value="MUG_Protein"/>
</dbReference>
<dbReference type="OMA" id="LIQTQWS"/>
<dbReference type="InterPro" id="IPR008928">
    <property type="entry name" value="6-hairpin_glycosidase_sf"/>
</dbReference>
<evidence type="ECO:0000313" key="2">
    <source>
        <dbReference type="EMBL" id="EMG49339.1"/>
    </source>
</evidence>
<gene>
    <name evidence="2" type="ORF">G210_5902</name>
</gene>
<dbReference type="Proteomes" id="UP000011777">
    <property type="component" value="Unassembled WGS sequence"/>
</dbReference>
<dbReference type="SUPFAM" id="SSF48208">
    <property type="entry name" value="Six-hairpin glycosidases"/>
    <property type="match status" value="1"/>
</dbReference>
<keyword evidence="1" id="KW-0732">Signal</keyword>
<dbReference type="GO" id="GO:0005975">
    <property type="term" value="P:carbohydrate metabolic process"/>
    <property type="evidence" value="ECO:0007669"/>
    <property type="project" value="InterPro"/>
</dbReference>
<name>M3K3L5_CANMX</name>
<evidence type="ECO:0000313" key="3">
    <source>
        <dbReference type="Proteomes" id="UP000011777"/>
    </source>
</evidence>
<dbReference type="PANTHER" id="PTHR47791:SF3">
    <property type="entry name" value="MEIOTICALLY UP-REGULATED GENE 191 PROTEIN"/>
    <property type="match status" value="1"/>
</dbReference>
<organism evidence="2 3">
    <name type="scientific">Candida maltosa (strain Xu316)</name>
    <name type="common">Yeast</name>
    <dbReference type="NCBI Taxonomy" id="1245528"/>
    <lineage>
        <taxon>Eukaryota</taxon>
        <taxon>Fungi</taxon>
        <taxon>Dikarya</taxon>
        <taxon>Ascomycota</taxon>
        <taxon>Saccharomycotina</taxon>
        <taxon>Pichiomycetes</taxon>
        <taxon>Debaryomycetaceae</taxon>
        <taxon>Candida/Lodderomyces clade</taxon>
        <taxon>Candida</taxon>
    </lineage>
</organism>
<dbReference type="Pfam" id="PF03663">
    <property type="entry name" value="Glyco_hydro_76"/>
    <property type="match status" value="1"/>
</dbReference>